<dbReference type="Proteomes" id="UP001154282">
    <property type="component" value="Unassembled WGS sequence"/>
</dbReference>
<sequence>MKLTSTFLILLMQWRWRWIALSLKIEYFSFVIWNSKLMLCDGFKSVGFKGS</sequence>
<evidence type="ECO:0000313" key="2">
    <source>
        <dbReference type="Proteomes" id="UP001154282"/>
    </source>
</evidence>
<reference evidence="1" key="1">
    <citation type="submission" date="2022-08" db="EMBL/GenBank/DDBJ databases">
        <authorList>
            <person name="Gutierrez-Valencia J."/>
        </authorList>
    </citation>
    <scope>NUCLEOTIDE SEQUENCE</scope>
</reference>
<protein>
    <submittedName>
        <fullName evidence="1">Uncharacterized protein</fullName>
    </submittedName>
</protein>
<evidence type="ECO:0000313" key="1">
    <source>
        <dbReference type="EMBL" id="CAI0406504.1"/>
    </source>
</evidence>
<name>A0AAV0JB53_9ROSI</name>
<dbReference type="EMBL" id="CAMGYJ010000004">
    <property type="protein sequence ID" value="CAI0406504.1"/>
    <property type="molecule type" value="Genomic_DNA"/>
</dbReference>
<comment type="caution">
    <text evidence="1">The sequence shown here is derived from an EMBL/GenBank/DDBJ whole genome shotgun (WGS) entry which is preliminary data.</text>
</comment>
<proteinExistence type="predicted"/>
<keyword evidence="2" id="KW-1185">Reference proteome</keyword>
<accession>A0AAV0JB53</accession>
<organism evidence="1 2">
    <name type="scientific">Linum tenue</name>
    <dbReference type="NCBI Taxonomy" id="586396"/>
    <lineage>
        <taxon>Eukaryota</taxon>
        <taxon>Viridiplantae</taxon>
        <taxon>Streptophyta</taxon>
        <taxon>Embryophyta</taxon>
        <taxon>Tracheophyta</taxon>
        <taxon>Spermatophyta</taxon>
        <taxon>Magnoliopsida</taxon>
        <taxon>eudicotyledons</taxon>
        <taxon>Gunneridae</taxon>
        <taxon>Pentapetalae</taxon>
        <taxon>rosids</taxon>
        <taxon>fabids</taxon>
        <taxon>Malpighiales</taxon>
        <taxon>Linaceae</taxon>
        <taxon>Linum</taxon>
    </lineage>
</organism>
<dbReference type="AlphaFoldDB" id="A0AAV0JB53"/>
<gene>
    <name evidence="1" type="ORF">LITE_LOCUS13228</name>
</gene>